<evidence type="ECO:0000313" key="2">
    <source>
        <dbReference type="Proteomes" id="UP001595604"/>
    </source>
</evidence>
<dbReference type="RefSeq" id="WP_379508634.1">
    <property type="nucleotide sequence ID" value="NZ_JBHRTQ010000003.1"/>
</dbReference>
<keyword evidence="2" id="KW-1185">Reference proteome</keyword>
<evidence type="ECO:0008006" key="3">
    <source>
        <dbReference type="Google" id="ProtNLM"/>
    </source>
</evidence>
<accession>A0ABV7IKN2</accession>
<dbReference type="EMBL" id="JBHRTQ010000003">
    <property type="protein sequence ID" value="MFC3173251.1"/>
    <property type="molecule type" value="Genomic_DNA"/>
</dbReference>
<gene>
    <name evidence="1" type="ORF">ACFOD9_03185</name>
</gene>
<protein>
    <recommendedName>
        <fullName evidence="3">SIR2-like domain-containing protein</fullName>
    </recommendedName>
</protein>
<proteinExistence type="predicted"/>
<organism evidence="1 2">
    <name type="scientific">Novosphingobium bradum</name>
    <dbReference type="NCBI Taxonomy" id="1737444"/>
    <lineage>
        <taxon>Bacteria</taxon>
        <taxon>Pseudomonadati</taxon>
        <taxon>Pseudomonadota</taxon>
        <taxon>Alphaproteobacteria</taxon>
        <taxon>Sphingomonadales</taxon>
        <taxon>Sphingomonadaceae</taxon>
        <taxon>Novosphingobium</taxon>
    </lineage>
</organism>
<sequence>MIRSKTTFVLGPGAAAELHFPGPGETLERIAAALDFSRASANQMTRDTAAILRHVGKLAERTGRTEEHLYRAAQRIHQAAKVGRTIEGVVDQNDDDPLVEAFGKLALAVFTLQSEQRSSVRAVPQVPGGVPLQTGDYWLLELGRLISAGLPRSQLEKGLADLAIVSFTYDRSAEHVLPYVLSTAYGMTVQEAQRLVAGKLKVFHPLGSVGRLPWQTGEGPDVDWGNETAWNIAALSAHIRTAGQAMKDRAALGALRAAVAASQRIVFLGFDFAPAALDLMVDGSLSHNPELVISAPGLTGPNRDAAIRMLKRKTGVERDDRVILGEGRCLDLLKDFSLLLES</sequence>
<evidence type="ECO:0000313" key="1">
    <source>
        <dbReference type="EMBL" id="MFC3173251.1"/>
    </source>
</evidence>
<comment type="caution">
    <text evidence="1">The sequence shown here is derived from an EMBL/GenBank/DDBJ whole genome shotgun (WGS) entry which is preliminary data.</text>
</comment>
<dbReference type="Proteomes" id="UP001595604">
    <property type="component" value="Unassembled WGS sequence"/>
</dbReference>
<name>A0ABV7IKN2_9SPHN</name>
<reference evidence="2" key="1">
    <citation type="journal article" date="2019" name="Int. J. Syst. Evol. Microbiol.">
        <title>The Global Catalogue of Microorganisms (GCM) 10K type strain sequencing project: providing services to taxonomists for standard genome sequencing and annotation.</title>
        <authorList>
            <consortium name="The Broad Institute Genomics Platform"/>
            <consortium name="The Broad Institute Genome Sequencing Center for Infectious Disease"/>
            <person name="Wu L."/>
            <person name="Ma J."/>
        </authorList>
    </citation>
    <scope>NUCLEOTIDE SEQUENCE [LARGE SCALE GENOMIC DNA]</scope>
    <source>
        <strain evidence="2">KCTC 42984</strain>
    </source>
</reference>